<evidence type="ECO:0000313" key="3">
    <source>
        <dbReference type="Proteomes" id="UP001230035"/>
    </source>
</evidence>
<dbReference type="NCBIfam" id="TIGR01444">
    <property type="entry name" value="fkbM_fam"/>
    <property type="match status" value="1"/>
</dbReference>
<dbReference type="GO" id="GO:0008168">
    <property type="term" value="F:methyltransferase activity"/>
    <property type="evidence" value="ECO:0007669"/>
    <property type="project" value="UniProtKB-KW"/>
</dbReference>
<dbReference type="PANTHER" id="PTHR36973">
    <property type="entry name" value="SLL1456 PROTEIN-RELATED"/>
    <property type="match status" value="1"/>
</dbReference>
<dbReference type="InterPro" id="IPR053188">
    <property type="entry name" value="FkbM_Methyltransferase"/>
</dbReference>
<organism evidence="2 3">
    <name type="scientific">Flavobacterium sedimenticola</name>
    <dbReference type="NCBI Taxonomy" id="3043286"/>
    <lineage>
        <taxon>Bacteria</taxon>
        <taxon>Pseudomonadati</taxon>
        <taxon>Bacteroidota</taxon>
        <taxon>Flavobacteriia</taxon>
        <taxon>Flavobacteriales</taxon>
        <taxon>Flavobacteriaceae</taxon>
        <taxon>Flavobacterium</taxon>
    </lineage>
</organism>
<dbReference type="PANTHER" id="PTHR36973:SF4">
    <property type="entry name" value="NODULATION PROTEIN"/>
    <property type="match status" value="1"/>
</dbReference>
<sequence>MKTNDLIRILKKQNIESLFFIDVGSKDRLDSCFELSPITDMVGFEPNPIELDRLRNKYQQHPFQSLQLESSCLSDSNGEVDFYITKHASMSSLLPSDTQNYRKHFGTYQQFVQWQDNIALDKIVRVPSITLDDYLKDFTANVDYLKIDTQGSELQVLKGAEKWLNDKRINVLKIEVSTVAVYQNQVLFSDIDVFLRSKGYVLVDFMTYRDNYRPVFGKPEHKQHHYAPCGDAIYILDTQYLTESNKIKSAVLLFWLGYYSLGFHLLQNTAITKNDQKSISAFRFTEPRSKLKQLLINLCPPMLLHWLKK</sequence>
<feature type="domain" description="Methyltransferase FkbM" evidence="1">
    <location>
        <begin position="39"/>
        <end position="202"/>
    </location>
</feature>
<proteinExistence type="predicted"/>
<dbReference type="SUPFAM" id="SSF53335">
    <property type="entry name" value="S-adenosyl-L-methionine-dependent methyltransferases"/>
    <property type="match status" value="1"/>
</dbReference>
<comment type="caution">
    <text evidence="2">The sequence shown here is derived from an EMBL/GenBank/DDBJ whole genome shotgun (WGS) entry which is preliminary data.</text>
</comment>
<dbReference type="InterPro" id="IPR029063">
    <property type="entry name" value="SAM-dependent_MTases_sf"/>
</dbReference>
<keyword evidence="3" id="KW-1185">Reference proteome</keyword>
<protein>
    <submittedName>
        <fullName evidence="2">FkbM family methyltransferase</fullName>
    </submittedName>
</protein>
<evidence type="ECO:0000259" key="1">
    <source>
        <dbReference type="Pfam" id="PF05050"/>
    </source>
</evidence>
<evidence type="ECO:0000313" key="2">
    <source>
        <dbReference type="EMBL" id="MDI9255840.1"/>
    </source>
</evidence>
<dbReference type="Pfam" id="PF05050">
    <property type="entry name" value="Methyltransf_21"/>
    <property type="match status" value="1"/>
</dbReference>
<keyword evidence="2" id="KW-0808">Transferase</keyword>
<accession>A0ABT6XLJ1</accession>
<name>A0ABT6XLJ1_9FLAO</name>
<keyword evidence="2" id="KW-0489">Methyltransferase</keyword>
<dbReference type="GO" id="GO:0032259">
    <property type="term" value="P:methylation"/>
    <property type="evidence" value="ECO:0007669"/>
    <property type="project" value="UniProtKB-KW"/>
</dbReference>
<dbReference type="EMBL" id="JASGBP010000001">
    <property type="protein sequence ID" value="MDI9255840.1"/>
    <property type="molecule type" value="Genomic_DNA"/>
</dbReference>
<dbReference type="InterPro" id="IPR006342">
    <property type="entry name" value="FkbM_mtfrase"/>
</dbReference>
<dbReference type="Gene3D" id="3.40.50.150">
    <property type="entry name" value="Vaccinia Virus protein VP39"/>
    <property type="match status" value="1"/>
</dbReference>
<gene>
    <name evidence="2" type="ORF">QHT84_00280</name>
</gene>
<reference evidence="2 3" key="1">
    <citation type="submission" date="2023-05" db="EMBL/GenBank/DDBJ databases">
        <title>Flavobacterium sedimenti sp. nov., isolated from the sediment.</title>
        <authorList>
            <person name="Wu N."/>
        </authorList>
    </citation>
    <scope>NUCLEOTIDE SEQUENCE [LARGE SCALE GENOMIC DNA]</scope>
    <source>
        <strain evidence="2 3">YZ-48</strain>
    </source>
</reference>
<dbReference type="Proteomes" id="UP001230035">
    <property type="component" value="Unassembled WGS sequence"/>
</dbReference>
<dbReference type="RefSeq" id="WP_283237535.1">
    <property type="nucleotide sequence ID" value="NZ_JASGBP010000001.1"/>
</dbReference>